<dbReference type="AlphaFoldDB" id="A0A0A8UNV4"/>
<sequence length="43" mass="4810">MVDWVELRAFNKLGQGDGLVDSEVAKISKPTESVTFLQLNRDC</sequence>
<dbReference type="EMBL" id="LN681225">
    <property type="protein sequence ID" value="CEK09166.1"/>
    <property type="molecule type" value="Genomic_DNA"/>
</dbReference>
<organism evidence="1 2">
    <name type="scientific">Legionella hackeliae</name>
    <dbReference type="NCBI Taxonomy" id="449"/>
    <lineage>
        <taxon>Bacteria</taxon>
        <taxon>Pseudomonadati</taxon>
        <taxon>Pseudomonadota</taxon>
        <taxon>Gammaproteobacteria</taxon>
        <taxon>Legionellales</taxon>
        <taxon>Legionellaceae</taxon>
        <taxon>Legionella</taxon>
    </lineage>
</organism>
<evidence type="ECO:0000313" key="2">
    <source>
        <dbReference type="Proteomes" id="UP000032803"/>
    </source>
</evidence>
<accession>A0A0A8UNV4</accession>
<proteinExistence type="predicted"/>
<protein>
    <submittedName>
        <fullName evidence="1">Uncharacterized protein</fullName>
    </submittedName>
</protein>
<dbReference type="Proteomes" id="UP000032803">
    <property type="component" value="Chromosome I"/>
</dbReference>
<name>A0A0A8UNV4_LEGHA</name>
<evidence type="ECO:0000313" key="1">
    <source>
        <dbReference type="EMBL" id="CEK09166.1"/>
    </source>
</evidence>
<gene>
    <name evidence="1" type="ORF">LHA_0042</name>
</gene>
<reference evidence="2" key="1">
    <citation type="submission" date="2014-09" db="EMBL/GenBank/DDBJ databases">
        <authorList>
            <person name="Gomez-Valero L."/>
        </authorList>
    </citation>
    <scope>NUCLEOTIDE SEQUENCE [LARGE SCALE GENOMIC DNA]</scope>
    <source>
        <strain evidence="2">ATCC35250</strain>
    </source>
</reference>
<dbReference type="HOGENOM" id="CLU_3235445_0_0_6"/>
<keyword evidence="2" id="KW-1185">Reference proteome</keyword>
<dbReference type="KEGG" id="lha:LHA_0042"/>